<evidence type="ECO:0000259" key="3">
    <source>
        <dbReference type="PROSITE" id="PS50043"/>
    </source>
</evidence>
<keyword evidence="2" id="KW-0067">ATP-binding</keyword>
<accession>A0ABW1HI34</accession>
<dbReference type="PRINTS" id="PR00038">
    <property type="entry name" value="HTHLUXR"/>
</dbReference>
<dbReference type="RefSeq" id="WP_353900240.1">
    <property type="nucleotide sequence ID" value="NZ_CP158970.1"/>
</dbReference>
<dbReference type="PROSITE" id="PS00622">
    <property type="entry name" value="HTH_LUXR_1"/>
    <property type="match status" value="1"/>
</dbReference>
<evidence type="ECO:0000313" key="5">
    <source>
        <dbReference type="Proteomes" id="UP001596207"/>
    </source>
</evidence>
<dbReference type="Pfam" id="PF00196">
    <property type="entry name" value="GerE"/>
    <property type="match status" value="1"/>
</dbReference>
<evidence type="ECO:0000256" key="1">
    <source>
        <dbReference type="ARBA" id="ARBA00022741"/>
    </source>
</evidence>
<dbReference type="InterPro" id="IPR027417">
    <property type="entry name" value="P-loop_NTPase"/>
</dbReference>
<dbReference type="Gene3D" id="1.10.10.10">
    <property type="entry name" value="Winged helix-like DNA-binding domain superfamily/Winged helix DNA-binding domain"/>
    <property type="match status" value="1"/>
</dbReference>
<dbReference type="PANTHER" id="PTHR16305:SF28">
    <property type="entry name" value="GUANYLATE CYCLASE DOMAIN-CONTAINING PROTEIN"/>
    <property type="match status" value="1"/>
</dbReference>
<keyword evidence="5" id="KW-1185">Reference proteome</keyword>
<dbReference type="EMBL" id="JBHSQQ010000007">
    <property type="protein sequence ID" value="MFC5940434.1"/>
    <property type="molecule type" value="Genomic_DNA"/>
</dbReference>
<dbReference type="Gene3D" id="1.25.40.10">
    <property type="entry name" value="Tetratricopeptide repeat domain"/>
    <property type="match status" value="1"/>
</dbReference>
<name>A0ABW1HI34_9ACTN</name>
<keyword evidence="1" id="KW-0547">Nucleotide-binding</keyword>
<dbReference type="InterPro" id="IPR041664">
    <property type="entry name" value="AAA_16"/>
</dbReference>
<gene>
    <name evidence="4" type="ORF">ACFPZ4_02945</name>
</gene>
<evidence type="ECO:0000313" key="4">
    <source>
        <dbReference type="EMBL" id="MFC5940434.1"/>
    </source>
</evidence>
<dbReference type="PANTHER" id="PTHR16305">
    <property type="entry name" value="TESTICULAR SOLUBLE ADENYLYL CYCLASE"/>
    <property type="match status" value="1"/>
</dbReference>
<evidence type="ECO:0000256" key="2">
    <source>
        <dbReference type="ARBA" id="ARBA00022840"/>
    </source>
</evidence>
<dbReference type="InterPro" id="IPR011990">
    <property type="entry name" value="TPR-like_helical_dom_sf"/>
</dbReference>
<dbReference type="InterPro" id="IPR016032">
    <property type="entry name" value="Sig_transdc_resp-reg_C-effctor"/>
</dbReference>
<dbReference type="SMART" id="SM00421">
    <property type="entry name" value="HTH_LUXR"/>
    <property type="match status" value="1"/>
</dbReference>
<dbReference type="CDD" id="cd06170">
    <property type="entry name" value="LuxR_C_like"/>
    <property type="match status" value="1"/>
</dbReference>
<protein>
    <submittedName>
        <fullName evidence="4">AAA family ATPase</fullName>
    </submittedName>
</protein>
<dbReference type="PROSITE" id="PS50043">
    <property type="entry name" value="HTH_LUXR_2"/>
    <property type="match status" value="1"/>
</dbReference>
<proteinExistence type="predicted"/>
<dbReference type="Proteomes" id="UP001596207">
    <property type="component" value="Unassembled WGS sequence"/>
</dbReference>
<reference evidence="5" key="1">
    <citation type="journal article" date="2019" name="Int. J. Syst. Evol. Microbiol.">
        <title>The Global Catalogue of Microorganisms (GCM) 10K type strain sequencing project: providing services to taxonomists for standard genome sequencing and annotation.</title>
        <authorList>
            <consortium name="The Broad Institute Genomics Platform"/>
            <consortium name="The Broad Institute Genome Sequencing Center for Infectious Disease"/>
            <person name="Wu L."/>
            <person name="Ma J."/>
        </authorList>
    </citation>
    <scope>NUCLEOTIDE SEQUENCE [LARGE SCALE GENOMIC DNA]</scope>
    <source>
        <strain evidence="5">CGMCC 4.7173</strain>
    </source>
</reference>
<organism evidence="4 5">
    <name type="scientific">Micromonospora harpali</name>
    <dbReference type="NCBI Taxonomy" id="1490225"/>
    <lineage>
        <taxon>Bacteria</taxon>
        <taxon>Bacillati</taxon>
        <taxon>Actinomycetota</taxon>
        <taxon>Actinomycetes</taxon>
        <taxon>Micromonosporales</taxon>
        <taxon>Micromonosporaceae</taxon>
        <taxon>Micromonospora</taxon>
    </lineage>
</organism>
<feature type="domain" description="HTH luxR-type" evidence="3">
    <location>
        <begin position="799"/>
        <end position="864"/>
    </location>
</feature>
<sequence>MATATAIGWPFVGRHAEVEQVTDALVAGHLDAVLLTGASGVGKSRLARECLAEAESRGHPVAHVAATASASAVPLSALAPLLPAQVQLADPHQLFEAVRHRLREQTGGRRFVLAVDDVDLLDTVSLALLQFLLADGSLFVIATQRTESQVPDALDSRWRDGRALRLRLDSLERSSVETLLHFALGGPVSAAASEALWQASQGNVLYLRELVSCGQRDGTLVCADGTWRLTGPLTGSAGVVEMVSRRLHALTPGHRAVLELLALCEPLGVDDLLAHAPMDVLADLEEQGLVQVREDGRRQDLTLVHPLHAQALQRAMPRLRARSLLLTQADRIEAYGARRSGDPLRLASWRLDATGTADPDLLARAAHLARFAHDLPRTARLAEAALRHGPDPAVGLLFGAALHEQARYVDAERAFAAAAGVAGGPPLLRLAVTRALNLLHGLRDVAGADACLADVRAQVPPDHPALAAVEALLLNETDTDSALRRLGDEPADEHHDLSRVLWLRTQATLLVDAGRVVDAVAGAERGVDLHQRLDHRMVVSHPATQLTVLGEALLRQGRLDEATQAVRRGLRLAVGDGVDSLIGVFSAQLGALALLRGRVATAERHFREALAQLRGTGRPAALGGALSGLIVSLAWQGAPAPDDPLDDSERDLVTPAARAWALAGAGQQREARQELLAGAATALGRGRRGLAVELLHDAVRLGDQDAARQLLTVSGVQGQLAAARVGHARAVLDRDPEALAAEARAFEACGADLFAAEALVTATDLHQSAGRPRQAALCANQAAALAARCEGARTPGLLTSSAQQPLTAREREIALLVAGGQSSRSIAETLVISVRTVDNHLQSIYAKCGVNSRSGLAEMIGPVGRARAGEDGGA</sequence>
<dbReference type="Gene3D" id="3.40.50.300">
    <property type="entry name" value="P-loop containing nucleotide triphosphate hydrolases"/>
    <property type="match status" value="1"/>
</dbReference>
<dbReference type="SUPFAM" id="SSF52540">
    <property type="entry name" value="P-loop containing nucleoside triphosphate hydrolases"/>
    <property type="match status" value="1"/>
</dbReference>
<dbReference type="InterPro" id="IPR000792">
    <property type="entry name" value="Tscrpt_reg_LuxR_C"/>
</dbReference>
<dbReference type="SUPFAM" id="SSF46894">
    <property type="entry name" value="C-terminal effector domain of the bipartite response regulators"/>
    <property type="match status" value="1"/>
</dbReference>
<comment type="caution">
    <text evidence="4">The sequence shown here is derived from an EMBL/GenBank/DDBJ whole genome shotgun (WGS) entry which is preliminary data.</text>
</comment>
<dbReference type="InterPro" id="IPR036388">
    <property type="entry name" value="WH-like_DNA-bd_sf"/>
</dbReference>
<dbReference type="Pfam" id="PF13191">
    <property type="entry name" value="AAA_16"/>
    <property type="match status" value="1"/>
</dbReference>
<dbReference type="SUPFAM" id="SSF48452">
    <property type="entry name" value="TPR-like"/>
    <property type="match status" value="1"/>
</dbReference>